<proteinExistence type="predicted"/>
<accession>A0A382QJD8</accession>
<dbReference type="AlphaFoldDB" id="A0A382QJD8"/>
<reference evidence="1" key="1">
    <citation type="submission" date="2018-05" db="EMBL/GenBank/DDBJ databases">
        <authorList>
            <person name="Lanie J.A."/>
            <person name="Ng W.-L."/>
            <person name="Kazmierczak K.M."/>
            <person name="Andrzejewski T.M."/>
            <person name="Davidsen T.M."/>
            <person name="Wayne K.J."/>
            <person name="Tettelin H."/>
            <person name="Glass J.I."/>
            <person name="Rusch D."/>
            <person name="Podicherti R."/>
            <person name="Tsui H.-C.T."/>
            <person name="Winkler M.E."/>
        </authorList>
    </citation>
    <scope>NUCLEOTIDE SEQUENCE</scope>
</reference>
<dbReference type="EMBL" id="UINC01114487">
    <property type="protein sequence ID" value="SVC84822.1"/>
    <property type="molecule type" value="Genomic_DNA"/>
</dbReference>
<gene>
    <name evidence="1" type="ORF">METZ01_LOCUS337676</name>
</gene>
<evidence type="ECO:0000313" key="1">
    <source>
        <dbReference type="EMBL" id="SVC84822.1"/>
    </source>
</evidence>
<sequence>MNVLGSKLINSVELTYIGKMAEAKANLAVFLESPVGVGEHSSITEEIKTLLLELAEAKDVIQVIGEIKANGKVDKFFKEE</sequence>
<protein>
    <submittedName>
        <fullName evidence="1">Uncharacterized protein</fullName>
    </submittedName>
</protein>
<organism evidence="1">
    <name type="scientific">marine metagenome</name>
    <dbReference type="NCBI Taxonomy" id="408172"/>
    <lineage>
        <taxon>unclassified sequences</taxon>
        <taxon>metagenomes</taxon>
        <taxon>ecological metagenomes</taxon>
    </lineage>
</organism>
<name>A0A382QJD8_9ZZZZ</name>